<feature type="compositionally biased region" description="Polar residues" evidence="1">
    <location>
        <begin position="169"/>
        <end position="179"/>
    </location>
</feature>
<gene>
    <name evidence="2" type="ORF">AJ80_02262</name>
</gene>
<feature type="compositionally biased region" description="Low complexity" evidence="1">
    <location>
        <begin position="187"/>
        <end position="198"/>
    </location>
</feature>
<feature type="compositionally biased region" description="Polar residues" evidence="1">
    <location>
        <begin position="115"/>
        <end position="127"/>
    </location>
</feature>
<feature type="region of interest" description="Disordered" evidence="1">
    <location>
        <begin position="166"/>
        <end position="205"/>
    </location>
</feature>
<sequence>MCQVRAHHHQPCSCTSHHLHFCSEIQPRLCPTSPPLTSRFLTINCESFSPLMLAACPRLHIYPSIIDPYPCAKHKSLLSEKGTLFLALLPPPLSPSPQRHAQDGTGQLGTAGMDKTNSNDSSGVNTPITTATAELRDIWGLCEKGCLGRLDSRCCTLRNEIAVVDENQDQGQDQSQGRAQSLPPPTTSSSPSASSASPMTVTPRKGLRSWSLSIWPF</sequence>
<reference evidence="2 3" key="1">
    <citation type="submission" date="2017-10" db="EMBL/GenBank/DDBJ databases">
        <title>Comparative genomics in systemic dimorphic fungi from Ajellomycetaceae.</title>
        <authorList>
            <person name="Munoz J.F."/>
            <person name="Mcewen J.G."/>
            <person name="Clay O.K."/>
            <person name="Cuomo C.A."/>
        </authorList>
    </citation>
    <scope>NUCLEOTIDE SEQUENCE [LARGE SCALE GENOMIC DNA]</scope>
    <source>
        <strain evidence="2 3">UAMH7299</strain>
    </source>
</reference>
<evidence type="ECO:0000256" key="1">
    <source>
        <dbReference type="SAM" id="MobiDB-lite"/>
    </source>
</evidence>
<name>A0A2B7YPR2_POLH7</name>
<accession>A0A2B7YPR2</accession>
<dbReference type="Proteomes" id="UP000224634">
    <property type="component" value="Unassembled WGS sequence"/>
</dbReference>
<feature type="region of interest" description="Disordered" evidence="1">
    <location>
        <begin position="91"/>
        <end position="127"/>
    </location>
</feature>
<protein>
    <submittedName>
        <fullName evidence="2">Uncharacterized protein</fullName>
    </submittedName>
</protein>
<evidence type="ECO:0000313" key="2">
    <source>
        <dbReference type="EMBL" id="PGH23656.1"/>
    </source>
</evidence>
<proteinExistence type="predicted"/>
<evidence type="ECO:0000313" key="3">
    <source>
        <dbReference type="Proteomes" id="UP000224634"/>
    </source>
</evidence>
<comment type="caution">
    <text evidence="2">The sequence shown here is derived from an EMBL/GenBank/DDBJ whole genome shotgun (WGS) entry which is preliminary data.</text>
</comment>
<dbReference type="AlphaFoldDB" id="A0A2B7YPR2"/>
<organism evidence="2 3">
    <name type="scientific">Polytolypa hystricis (strain UAMH7299)</name>
    <dbReference type="NCBI Taxonomy" id="1447883"/>
    <lineage>
        <taxon>Eukaryota</taxon>
        <taxon>Fungi</taxon>
        <taxon>Dikarya</taxon>
        <taxon>Ascomycota</taxon>
        <taxon>Pezizomycotina</taxon>
        <taxon>Eurotiomycetes</taxon>
        <taxon>Eurotiomycetidae</taxon>
        <taxon>Onygenales</taxon>
        <taxon>Onygenales incertae sedis</taxon>
        <taxon>Polytolypa</taxon>
    </lineage>
</organism>
<keyword evidence="3" id="KW-1185">Reference proteome</keyword>
<dbReference type="EMBL" id="PDNA01000021">
    <property type="protein sequence ID" value="PGH23656.1"/>
    <property type="molecule type" value="Genomic_DNA"/>
</dbReference>